<protein>
    <recommendedName>
        <fullName evidence="6">Capsid protein</fullName>
    </recommendedName>
</protein>
<dbReference type="EMBL" id="PP511722">
    <property type="protein sequence ID" value="XCD06875.1"/>
    <property type="molecule type" value="Genomic_DNA"/>
</dbReference>
<name>A0AAU8AYU7_9VIRU</name>
<dbReference type="EMBL" id="PP511401">
    <property type="protein sequence ID" value="XCD03923.1"/>
    <property type="molecule type" value="Genomic_DNA"/>
</dbReference>
<dbReference type="EMBL" id="PP511659">
    <property type="protein sequence ID" value="XCD06338.1"/>
    <property type="molecule type" value="Genomic_DNA"/>
</dbReference>
<evidence type="ECO:0000313" key="1">
    <source>
        <dbReference type="EMBL" id="XCD03923.1"/>
    </source>
</evidence>
<proteinExistence type="predicted"/>
<accession>A0AAU8AYU7</accession>
<dbReference type="EMBL" id="PP511539">
    <property type="protein sequence ID" value="XCD05275.1"/>
    <property type="molecule type" value="Genomic_DNA"/>
</dbReference>
<dbReference type="EMBL" id="PP511493">
    <property type="protein sequence ID" value="XCD04681.1"/>
    <property type="molecule type" value="Genomic_DNA"/>
</dbReference>
<evidence type="ECO:0000313" key="4">
    <source>
        <dbReference type="EMBL" id="XCD06338.1"/>
    </source>
</evidence>
<evidence type="ECO:0000313" key="5">
    <source>
        <dbReference type="EMBL" id="XCD06875.1"/>
    </source>
</evidence>
<sequence length="41" mass="4700">MKRVKKTNYKAQKKYFAKTSALNGVRAMNSRPAPQRGGFRI</sequence>
<evidence type="ECO:0008006" key="6">
    <source>
        <dbReference type="Google" id="ProtNLM"/>
    </source>
</evidence>
<organism evidence="1">
    <name type="scientific">Dulem virus 215</name>
    <dbReference type="NCBI Taxonomy" id="3145692"/>
    <lineage>
        <taxon>Viruses</taxon>
        <taxon>Monodnaviria</taxon>
        <taxon>Sangervirae</taxon>
        <taxon>Phixviricota</taxon>
        <taxon>Malgrandaviricetes</taxon>
        <taxon>Petitvirales</taxon>
        <taxon>Microviridae</taxon>
        <taxon>Microvirus</taxon>
    </lineage>
</organism>
<reference evidence="1" key="1">
    <citation type="submission" date="2024-03" db="EMBL/GenBank/DDBJ databases">
        <title>Diverse circular DNA viruses in blood, oral, and fecal samples of captive lemurs.</title>
        <authorList>
            <person name="Paietta E.N."/>
            <person name="Kraberger S."/>
            <person name="Lund M.C."/>
            <person name="Custer J.M."/>
            <person name="Vargas K.M."/>
            <person name="Ehmke E.E."/>
            <person name="Yoder A.D."/>
            <person name="Varsani A."/>
        </authorList>
    </citation>
    <scope>NUCLEOTIDE SEQUENCE</scope>
    <source>
        <strain evidence="1">Duke_21_50</strain>
        <strain evidence="2">Duke_24FF_981</strain>
        <strain evidence="3">Duke_24FS_57</strain>
        <strain evidence="4">Duke_25FS_72</strain>
        <strain evidence="5">Duke_26_42</strain>
    </source>
</reference>
<evidence type="ECO:0000313" key="3">
    <source>
        <dbReference type="EMBL" id="XCD05275.1"/>
    </source>
</evidence>
<evidence type="ECO:0000313" key="2">
    <source>
        <dbReference type="EMBL" id="XCD04681.1"/>
    </source>
</evidence>